<name>A0ACC3Z2V0_COLTU</name>
<protein>
    <submittedName>
        <fullName evidence="1">Uncharacterized protein</fullName>
    </submittedName>
</protein>
<dbReference type="Proteomes" id="UP000805649">
    <property type="component" value="Unassembled WGS sequence"/>
</dbReference>
<sequence length="307" mass="34443">MNLHTWEVAQIVRTVLIGIALLPAIILTALIYRKPGAKHDHTRRWVDFTKIALGLWSLSYLLIFIAHVISIVMVARQRQGSVRRPREYDAVPYLHAVASLFYVFSEIGIFLALFHLGHALTQLRTGAVADESKAYRNGRKAVFGVSVLIALLGLAVFAVMMVFNVMNSGLGHRSTYSDWDKVLKWNQVGSYIYLAKAIIWAIASFGIVCCVFKARKEAKNSPVHKAGSLLGFAAFIWLTSFTWALVDTIVRNFASYGMSMPYIDIFDVLIYTWAVFIVLALLYTLAAKDAYGLSRTHYEVTKNERAA</sequence>
<reference evidence="1 2" key="1">
    <citation type="journal article" date="2020" name="Phytopathology">
        <title>Genome Sequence Resources of Colletotrichum truncatum, C. plurivorum, C. musicola, and C. sojae: Four Species Pathogenic to Soybean (Glycine max).</title>
        <authorList>
            <person name="Rogerio F."/>
            <person name="Boufleur T.R."/>
            <person name="Ciampi-Guillardi M."/>
            <person name="Sukno S.A."/>
            <person name="Thon M.R."/>
            <person name="Massola Junior N.S."/>
            <person name="Baroncelli R."/>
        </authorList>
    </citation>
    <scope>NUCLEOTIDE SEQUENCE [LARGE SCALE GENOMIC DNA]</scope>
    <source>
        <strain evidence="1 2">CMES1059</strain>
    </source>
</reference>
<comment type="caution">
    <text evidence="1">The sequence shown here is derived from an EMBL/GenBank/DDBJ whole genome shotgun (WGS) entry which is preliminary data.</text>
</comment>
<evidence type="ECO:0000313" key="1">
    <source>
        <dbReference type="EMBL" id="KAL0938399.1"/>
    </source>
</evidence>
<keyword evidence="2" id="KW-1185">Reference proteome</keyword>
<accession>A0ACC3Z2V0</accession>
<organism evidence="1 2">
    <name type="scientific">Colletotrichum truncatum</name>
    <name type="common">Anthracnose fungus</name>
    <name type="synonym">Colletotrichum capsici</name>
    <dbReference type="NCBI Taxonomy" id="5467"/>
    <lineage>
        <taxon>Eukaryota</taxon>
        <taxon>Fungi</taxon>
        <taxon>Dikarya</taxon>
        <taxon>Ascomycota</taxon>
        <taxon>Pezizomycotina</taxon>
        <taxon>Sordariomycetes</taxon>
        <taxon>Hypocreomycetidae</taxon>
        <taxon>Glomerellales</taxon>
        <taxon>Glomerellaceae</taxon>
        <taxon>Colletotrichum</taxon>
        <taxon>Colletotrichum truncatum species complex</taxon>
    </lineage>
</organism>
<gene>
    <name evidence="1" type="ORF">CTRU02_205009</name>
</gene>
<proteinExistence type="predicted"/>
<dbReference type="EMBL" id="VUJX02000003">
    <property type="protein sequence ID" value="KAL0938399.1"/>
    <property type="molecule type" value="Genomic_DNA"/>
</dbReference>
<evidence type="ECO:0000313" key="2">
    <source>
        <dbReference type="Proteomes" id="UP000805649"/>
    </source>
</evidence>